<organism evidence="2 3">
    <name type="scientific">Pseudoalteromonas rubra</name>
    <dbReference type="NCBI Taxonomy" id="43658"/>
    <lineage>
        <taxon>Bacteria</taxon>
        <taxon>Pseudomonadati</taxon>
        <taxon>Pseudomonadota</taxon>
        <taxon>Gammaproteobacteria</taxon>
        <taxon>Alteromonadales</taxon>
        <taxon>Pseudoalteromonadaceae</taxon>
        <taxon>Pseudoalteromonas</taxon>
    </lineage>
</organism>
<feature type="domain" description="Condensation" evidence="1">
    <location>
        <begin position="7"/>
        <end position="437"/>
    </location>
</feature>
<evidence type="ECO:0000259" key="1">
    <source>
        <dbReference type="Pfam" id="PF00668"/>
    </source>
</evidence>
<dbReference type="PANTHER" id="PTHR45527:SF1">
    <property type="entry name" value="FATTY ACID SYNTHASE"/>
    <property type="match status" value="1"/>
</dbReference>
<dbReference type="AlphaFoldDB" id="A0A4Q7E425"/>
<dbReference type="PANTHER" id="PTHR45527">
    <property type="entry name" value="NONRIBOSOMAL PEPTIDE SYNTHETASE"/>
    <property type="match status" value="1"/>
</dbReference>
<dbReference type="Proteomes" id="UP000292345">
    <property type="component" value="Unassembled WGS sequence"/>
</dbReference>
<protein>
    <recommendedName>
        <fullName evidence="1">Condensation domain-containing protein</fullName>
    </recommendedName>
</protein>
<dbReference type="GO" id="GO:0043041">
    <property type="term" value="P:amino acid activation for nonribosomal peptide biosynthetic process"/>
    <property type="evidence" value="ECO:0007669"/>
    <property type="project" value="TreeGrafter"/>
</dbReference>
<dbReference type="GO" id="GO:0005737">
    <property type="term" value="C:cytoplasm"/>
    <property type="evidence" value="ECO:0007669"/>
    <property type="project" value="TreeGrafter"/>
</dbReference>
<gene>
    <name evidence="2" type="ORF">C3B51_16505</name>
</gene>
<feature type="non-terminal residue" evidence="2">
    <location>
        <position position="455"/>
    </location>
</feature>
<accession>A0A4Q7E425</accession>
<evidence type="ECO:0000313" key="2">
    <source>
        <dbReference type="EMBL" id="RZM77475.1"/>
    </source>
</evidence>
<dbReference type="InterPro" id="IPR001242">
    <property type="entry name" value="Condensation_dom"/>
</dbReference>
<dbReference type="RefSeq" id="WP_130245771.1">
    <property type="nucleotide sequence ID" value="NZ_PPUZ01000045.1"/>
</dbReference>
<proteinExistence type="predicted"/>
<dbReference type="Pfam" id="PF00668">
    <property type="entry name" value="Condensation"/>
    <property type="match status" value="1"/>
</dbReference>
<dbReference type="GO" id="GO:0044550">
    <property type="term" value="P:secondary metabolite biosynthetic process"/>
    <property type="evidence" value="ECO:0007669"/>
    <property type="project" value="TreeGrafter"/>
</dbReference>
<dbReference type="Gene3D" id="3.30.559.10">
    <property type="entry name" value="Chloramphenicol acetyltransferase-like domain"/>
    <property type="match status" value="1"/>
</dbReference>
<evidence type="ECO:0000313" key="3">
    <source>
        <dbReference type="Proteomes" id="UP000292345"/>
    </source>
</evidence>
<dbReference type="SUPFAM" id="SSF52777">
    <property type="entry name" value="CoA-dependent acyltransferases"/>
    <property type="match status" value="2"/>
</dbReference>
<reference evidence="2 3" key="1">
    <citation type="submission" date="2018-01" db="EMBL/GenBank/DDBJ databases">
        <title>Co-occurrence of chitin degradation, pigmentation and bioactivity in marine Pseudoalteromonas.</title>
        <authorList>
            <person name="Paulsen S."/>
            <person name="Gram L."/>
            <person name="Machado H."/>
        </authorList>
    </citation>
    <scope>NUCLEOTIDE SEQUENCE [LARGE SCALE GENOMIC DNA]</scope>
    <source>
        <strain evidence="2 3">S1946</strain>
    </source>
</reference>
<dbReference type="EMBL" id="PPUZ01000045">
    <property type="protein sequence ID" value="RZM77475.1"/>
    <property type="molecule type" value="Genomic_DNA"/>
</dbReference>
<comment type="caution">
    <text evidence="2">The sequence shown here is derived from an EMBL/GenBank/DDBJ whole genome shotgun (WGS) entry which is preliminary data.</text>
</comment>
<dbReference type="GO" id="GO:0031177">
    <property type="term" value="F:phosphopantetheine binding"/>
    <property type="evidence" value="ECO:0007669"/>
    <property type="project" value="TreeGrafter"/>
</dbReference>
<dbReference type="InterPro" id="IPR023213">
    <property type="entry name" value="CAT-like_dom_sf"/>
</dbReference>
<dbReference type="Gene3D" id="3.30.559.30">
    <property type="entry name" value="Nonribosomal peptide synthetase, condensation domain"/>
    <property type="match status" value="1"/>
</dbReference>
<sequence>MTHSQWQLTASQRDILLDQLYFPDSPIYNIGGYIVCDNIDCSALAQAHKTLVRSHEAFGMRIGQQNGEFTVYLSQEVDDSLPLIDFSDQTDAELSAKRWLDTRFAQTQTIFDTQLARGFLLKISQQQYWYVGLSHHLAMDGFGFAIWVKQLAALYNSEKIQDDARLSLKEIAQLDNSYRDSTKYQKDATFWQDYLAGYQGERLAPRHHCEGDQQHSTRAIYPLSRALFDNLSEHAKQAKLGAAQVLLATLAYYFSLHTNQKALLFGNPSHNRKTALQKQKLSVFTSISPLLISVQGLDVMSDLVKQVAQAQKITYRHQRYPLGQLLKDQQHSGEQGSFFDFSFNYLTLDFTDIHFSDQAARFHYLNANAEKIPFTLTVWDNNDTDLELQIDFNHRYFNQAEVDAIEQRYQRALAYLSQHGLDCALSDLPFSSDTEQHWLLGTSHNSVSYDPQLSL</sequence>
<name>A0A4Q7E425_9GAMM</name>
<dbReference type="GO" id="GO:0003824">
    <property type="term" value="F:catalytic activity"/>
    <property type="evidence" value="ECO:0007669"/>
    <property type="project" value="InterPro"/>
</dbReference>